<feature type="region of interest" description="Disordered" evidence="2">
    <location>
        <begin position="85"/>
        <end position="153"/>
    </location>
</feature>
<dbReference type="AlphaFoldDB" id="A0A803Q391"/>
<evidence type="ECO:0000313" key="3">
    <source>
        <dbReference type="EnsemblPlants" id="cds.evm.model.07.1586"/>
    </source>
</evidence>
<proteinExistence type="predicted"/>
<sequence length="331" mass="36933">MRERAARKRVKWGESLSKAPVLIRPQESESARTVRPAVVEGKGKGITSECEDSSSNHDGIRTALPEVMPLDIASKLGQFIMRKHAGALGEESPSKVSRKERSSSTTTGLPPPLHYTPPANQSMVSSLDGRPPASRRSNKECQKPIRAPTPARADKAKEVTLKFRYTYARLKGTGAIIKKKIEELEAQDLEDAERQVRKLTSKKEALGRLLVARDEEIAKLKEEYEAKLAKLEQTQVAEKEEYGNLAIETFYKFWKRNLEGDYRYMKPKLLERLIAQGQEMEASKPSGEDISSQDHVGQPNNAVDQLTDVTGQPATPLDPPIEIPFEFAAQE</sequence>
<evidence type="ECO:0000256" key="2">
    <source>
        <dbReference type="SAM" id="MobiDB-lite"/>
    </source>
</evidence>
<reference evidence="3" key="1">
    <citation type="submission" date="2018-11" db="EMBL/GenBank/DDBJ databases">
        <authorList>
            <person name="Grassa J C."/>
        </authorList>
    </citation>
    <scope>NUCLEOTIDE SEQUENCE [LARGE SCALE GENOMIC DNA]</scope>
</reference>
<keyword evidence="1" id="KW-0175">Coiled coil</keyword>
<feature type="region of interest" description="Disordered" evidence="2">
    <location>
        <begin position="23"/>
        <end position="59"/>
    </location>
</feature>
<dbReference type="Gramene" id="evm.model.07.1586">
    <property type="protein sequence ID" value="cds.evm.model.07.1586"/>
    <property type="gene ID" value="evm.TU.07.1586"/>
</dbReference>
<feature type="coiled-coil region" evidence="1">
    <location>
        <begin position="167"/>
        <end position="241"/>
    </location>
</feature>
<feature type="compositionally biased region" description="Polar residues" evidence="2">
    <location>
        <begin position="289"/>
        <end position="313"/>
    </location>
</feature>
<organism evidence="3 4">
    <name type="scientific">Cannabis sativa</name>
    <name type="common">Hemp</name>
    <name type="synonym">Marijuana</name>
    <dbReference type="NCBI Taxonomy" id="3483"/>
    <lineage>
        <taxon>Eukaryota</taxon>
        <taxon>Viridiplantae</taxon>
        <taxon>Streptophyta</taxon>
        <taxon>Embryophyta</taxon>
        <taxon>Tracheophyta</taxon>
        <taxon>Spermatophyta</taxon>
        <taxon>Magnoliopsida</taxon>
        <taxon>eudicotyledons</taxon>
        <taxon>Gunneridae</taxon>
        <taxon>Pentapetalae</taxon>
        <taxon>rosids</taxon>
        <taxon>fabids</taxon>
        <taxon>Rosales</taxon>
        <taxon>Cannabaceae</taxon>
        <taxon>Cannabis</taxon>
    </lineage>
</organism>
<name>A0A803Q391_CANSA</name>
<dbReference type="EMBL" id="UZAU01000673">
    <property type="status" value="NOT_ANNOTATED_CDS"/>
    <property type="molecule type" value="Genomic_DNA"/>
</dbReference>
<keyword evidence="4" id="KW-1185">Reference proteome</keyword>
<dbReference type="Proteomes" id="UP000596661">
    <property type="component" value="Chromosome 7"/>
</dbReference>
<evidence type="ECO:0000313" key="4">
    <source>
        <dbReference type="Proteomes" id="UP000596661"/>
    </source>
</evidence>
<protein>
    <submittedName>
        <fullName evidence="3">Uncharacterized protein</fullName>
    </submittedName>
</protein>
<reference evidence="3" key="2">
    <citation type="submission" date="2021-03" db="UniProtKB">
        <authorList>
            <consortium name="EnsemblPlants"/>
        </authorList>
    </citation>
    <scope>IDENTIFICATION</scope>
</reference>
<dbReference type="EnsemblPlants" id="evm.model.07.1586">
    <property type="protein sequence ID" value="cds.evm.model.07.1586"/>
    <property type="gene ID" value="evm.TU.07.1586"/>
</dbReference>
<accession>A0A803Q391</accession>
<evidence type="ECO:0000256" key="1">
    <source>
        <dbReference type="SAM" id="Coils"/>
    </source>
</evidence>
<feature type="region of interest" description="Disordered" evidence="2">
    <location>
        <begin position="279"/>
        <end position="320"/>
    </location>
</feature>